<evidence type="ECO:0000313" key="2">
    <source>
        <dbReference type="EMBL" id="KAJ7214369.1"/>
    </source>
</evidence>
<proteinExistence type="predicted"/>
<comment type="caution">
    <text evidence="2">The sequence shown here is derived from an EMBL/GenBank/DDBJ whole genome shotgun (WGS) entry which is preliminary data.</text>
</comment>
<evidence type="ECO:0000313" key="3">
    <source>
        <dbReference type="Proteomes" id="UP001219525"/>
    </source>
</evidence>
<sequence>MVALTPARAALLLRAHDADAEAAVRAHDADAEAAVRAHDADAEAAVRAAAAARRSWRGGERALNEAAADGGCLVKPSSRSPKDAAARSGVFKQMWPTCECECAALRFTDAVGVTYPHARVERARLAAGKVKVSVCLDSLSPDDMAPVRRRGRRRARAAPRVAHGGDGKVLRDASGTRRRHRPSGCLRCTVPWFAHGAAAAEHAAVYRAPTQYAQRLHQLYAQCVHSVMQTHHAGLLALWLSSTCSAARVFALRSMPSSSGVAHPLVCIPDTTATALVIAACLSQFWYKE</sequence>
<dbReference type="Proteomes" id="UP001219525">
    <property type="component" value="Unassembled WGS sequence"/>
</dbReference>
<dbReference type="AlphaFoldDB" id="A0AAD6VJ06"/>
<protein>
    <submittedName>
        <fullName evidence="2">Uncharacterized protein</fullName>
    </submittedName>
</protein>
<feature type="compositionally biased region" description="Basic and acidic residues" evidence="1">
    <location>
        <begin position="163"/>
        <end position="175"/>
    </location>
</feature>
<organism evidence="2 3">
    <name type="scientific">Mycena pura</name>
    <dbReference type="NCBI Taxonomy" id="153505"/>
    <lineage>
        <taxon>Eukaryota</taxon>
        <taxon>Fungi</taxon>
        <taxon>Dikarya</taxon>
        <taxon>Basidiomycota</taxon>
        <taxon>Agaricomycotina</taxon>
        <taxon>Agaricomycetes</taxon>
        <taxon>Agaricomycetidae</taxon>
        <taxon>Agaricales</taxon>
        <taxon>Marasmiineae</taxon>
        <taxon>Mycenaceae</taxon>
        <taxon>Mycena</taxon>
    </lineage>
</organism>
<reference evidence="2" key="1">
    <citation type="submission" date="2023-03" db="EMBL/GenBank/DDBJ databases">
        <title>Massive genome expansion in bonnet fungi (Mycena s.s.) driven by repeated elements and novel gene families across ecological guilds.</title>
        <authorList>
            <consortium name="Lawrence Berkeley National Laboratory"/>
            <person name="Harder C.B."/>
            <person name="Miyauchi S."/>
            <person name="Viragh M."/>
            <person name="Kuo A."/>
            <person name="Thoen E."/>
            <person name="Andreopoulos B."/>
            <person name="Lu D."/>
            <person name="Skrede I."/>
            <person name="Drula E."/>
            <person name="Henrissat B."/>
            <person name="Morin E."/>
            <person name="Kohler A."/>
            <person name="Barry K."/>
            <person name="LaButti K."/>
            <person name="Morin E."/>
            <person name="Salamov A."/>
            <person name="Lipzen A."/>
            <person name="Mereny Z."/>
            <person name="Hegedus B."/>
            <person name="Baldrian P."/>
            <person name="Stursova M."/>
            <person name="Weitz H."/>
            <person name="Taylor A."/>
            <person name="Grigoriev I.V."/>
            <person name="Nagy L.G."/>
            <person name="Martin F."/>
            <person name="Kauserud H."/>
        </authorList>
    </citation>
    <scope>NUCLEOTIDE SEQUENCE</scope>
    <source>
        <strain evidence="2">9144</strain>
    </source>
</reference>
<accession>A0AAD6VJ06</accession>
<name>A0AAD6VJ06_9AGAR</name>
<evidence type="ECO:0000256" key="1">
    <source>
        <dbReference type="SAM" id="MobiDB-lite"/>
    </source>
</evidence>
<feature type="region of interest" description="Disordered" evidence="1">
    <location>
        <begin position="147"/>
        <end position="181"/>
    </location>
</feature>
<gene>
    <name evidence="2" type="ORF">GGX14DRAFT_392399</name>
</gene>
<dbReference type="EMBL" id="JARJCW010000019">
    <property type="protein sequence ID" value="KAJ7214369.1"/>
    <property type="molecule type" value="Genomic_DNA"/>
</dbReference>
<keyword evidence="3" id="KW-1185">Reference proteome</keyword>
<feature type="compositionally biased region" description="Basic residues" evidence="1">
    <location>
        <begin position="147"/>
        <end position="157"/>
    </location>
</feature>